<organism evidence="2 3">
    <name type="scientific">Apiosordaria backusii</name>
    <dbReference type="NCBI Taxonomy" id="314023"/>
    <lineage>
        <taxon>Eukaryota</taxon>
        <taxon>Fungi</taxon>
        <taxon>Dikarya</taxon>
        <taxon>Ascomycota</taxon>
        <taxon>Pezizomycotina</taxon>
        <taxon>Sordariomycetes</taxon>
        <taxon>Sordariomycetidae</taxon>
        <taxon>Sordariales</taxon>
        <taxon>Lasiosphaeriaceae</taxon>
        <taxon>Apiosordaria</taxon>
    </lineage>
</organism>
<reference evidence="2" key="1">
    <citation type="submission" date="2023-06" db="EMBL/GenBank/DDBJ databases">
        <title>Genome-scale phylogeny and comparative genomics of the fungal order Sordariales.</title>
        <authorList>
            <consortium name="Lawrence Berkeley National Laboratory"/>
            <person name="Hensen N."/>
            <person name="Bonometti L."/>
            <person name="Westerberg I."/>
            <person name="Brannstrom I.O."/>
            <person name="Guillou S."/>
            <person name="Cros-Aarteil S."/>
            <person name="Calhoun S."/>
            <person name="Haridas S."/>
            <person name="Kuo A."/>
            <person name="Mondo S."/>
            <person name="Pangilinan J."/>
            <person name="Riley R."/>
            <person name="Labutti K."/>
            <person name="Andreopoulos B."/>
            <person name="Lipzen A."/>
            <person name="Chen C."/>
            <person name="Yanf M."/>
            <person name="Daum C."/>
            <person name="Ng V."/>
            <person name="Clum A."/>
            <person name="Steindorff A."/>
            <person name="Ohm R."/>
            <person name="Martin F."/>
            <person name="Silar P."/>
            <person name="Natvig D."/>
            <person name="Lalanne C."/>
            <person name="Gautier V."/>
            <person name="Ament-Velasquez S.L."/>
            <person name="Kruys A."/>
            <person name="Hutchinson M.I."/>
            <person name="Powell A.J."/>
            <person name="Barry K."/>
            <person name="Miller A.N."/>
            <person name="Grigoriev I.V."/>
            <person name="Debuchy R."/>
            <person name="Gladieux P."/>
            <person name="Thoren M.H."/>
            <person name="Johannesson H."/>
        </authorList>
    </citation>
    <scope>NUCLEOTIDE SEQUENCE</scope>
    <source>
        <strain evidence="2">CBS 540.89</strain>
    </source>
</reference>
<sequence length="182" mass="20286">MVRYIVSGQQIGSKHLSIDFESKLRRREVGARSPRSVSSPNTPTTYQQALSAIDLTITEGRKTGDHERSKSTEALDKSNEERDRRYVKQLEKLTISSPTTKDLPRLPNTPAPRTLRPSSSRWSLPISPSMNNLLEVEGLGAEEGGDRATAAKESSPGSAAERRALRRERRRVEADHIVEVPE</sequence>
<feature type="region of interest" description="Disordered" evidence="1">
    <location>
        <begin position="140"/>
        <end position="182"/>
    </location>
</feature>
<dbReference type="AlphaFoldDB" id="A0AA40DF36"/>
<feature type="compositionally biased region" description="Basic and acidic residues" evidence="1">
    <location>
        <begin position="170"/>
        <end position="182"/>
    </location>
</feature>
<dbReference type="EMBL" id="JAUKTV010000033">
    <property type="protein sequence ID" value="KAK0701104.1"/>
    <property type="molecule type" value="Genomic_DNA"/>
</dbReference>
<feature type="region of interest" description="Disordered" evidence="1">
    <location>
        <begin position="25"/>
        <end position="128"/>
    </location>
</feature>
<evidence type="ECO:0000256" key="1">
    <source>
        <dbReference type="SAM" id="MobiDB-lite"/>
    </source>
</evidence>
<accession>A0AA40DF36</accession>
<proteinExistence type="predicted"/>
<feature type="compositionally biased region" description="Polar residues" evidence="1">
    <location>
        <begin position="35"/>
        <end position="50"/>
    </location>
</feature>
<gene>
    <name evidence="2" type="ORF">B0T21DRAFT_397666</name>
</gene>
<protein>
    <submittedName>
        <fullName evidence="2">Uncharacterized protein</fullName>
    </submittedName>
</protein>
<feature type="compositionally biased region" description="Basic and acidic residues" evidence="1">
    <location>
        <begin position="59"/>
        <end position="91"/>
    </location>
</feature>
<feature type="compositionally biased region" description="Low complexity" evidence="1">
    <location>
        <begin position="112"/>
        <end position="128"/>
    </location>
</feature>
<comment type="caution">
    <text evidence="2">The sequence shown here is derived from an EMBL/GenBank/DDBJ whole genome shotgun (WGS) entry which is preliminary data.</text>
</comment>
<keyword evidence="3" id="KW-1185">Reference proteome</keyword>
<name>A0AA40DF36_9PEZI</name>
<dbReference type="Proteomes" id="UP001172159">
    <property type="component" value="Unassembled WGS sequence"/>
</dbReference>
<evidence type="ECO:0000313" key="3">
    <source>
        <dbReference type="Proteomes" id="UP001172159"/>
    </source>
</evidence>
<evidence type="ECO:0000313" key="2">
    <source>
        <dbReference type="EMBL" id="KAK0701104.1"/>
    </source>
</evidence>